<feature type="active site" description="Charge relay system" evidence="5 6">
    <location>
        <position position="257"/>
    </location>
</feature>
<dbReference type="CDD" id="cd07487">
    <property type="entry name" value="Peptidases_S8_1"/>
    <property type="match status" value="1"/>
</dbReference>
<dbReference type="InterPro" id="IPR015500">
    <property type="entry name" value="Peptidase_S8_subtilisin-rel"/>
</dbReference>
<protein>
    <submittedName>
        <fullName evidence="10">S8 family serine peptidase</fullName>
    </submittedName>
    <submittedName>
        <fullName evidence="9">Subtilisin family serine protease</fullName>
    </submittedName>
</protein>
<dbReference type="PROSITE" id="PS51892">
    <property type="entry name" value="SUBTILASE"/>
    <property type="match status" value="1"/>
</dbReference>
<sequence>MMGQPRRRRTARLLVATVLIAGVAFTGLRGQPVDAAESGGLFDVPQGSGAVTLITGDKVTLTAHPGAKNGVRIEPGPGRRHIPIRTVGSGDELLVLPADAERLVGQGVLDRRLFAVKRLLADGFGDEGSKQVPLIVQQAEASRKATFGAQVSRELPALQAAAMTVAKSQAGQTWRALSAPGAVRKVWLDGKVRTALDESVPQTGAPAAWRAGYTGERVTVAVLDTGIDQTHPDLKSAVRESKDFTGTQPDAKDDVGHGTHVASTIAGSGAASSGRLRGVAPGVELLNGKVLGADGGSESQIIAGMEWAAARARVVNMSLGGEPTDGTDPMSAAVNRLTVQYGALFVIAAGNFGPAGETIGTPASADAALTVGSVTKQGAMSGFSSRGPRIGDHAAKPDVVAPGSGIVAARAKGTPAGDEDPVGDDYARMSGTSMAAPHVAGVAALLAQKYPHWKAAELKNALRSTTKPIEGTALAEQGTGLVDAERAISQQVFAESAADFGTIRWPHERPVTRTVRYRNDSATAVELTPRISGNVPAGLVELGAAKVAVPAGGAADLVVTVHPDRSTGPGYLSGWIEATDGAGNRVRTSLGLEVEPESYDLTVRAVDRNGEPVIPHFIGVSSLTGPELMIPSVPGADGNVFRVRRGQYWVSSFVPTGVGDETLVTLPKIDVSSNEVVTLDARPGLPVSMTAVDGGATSTTWRELYLVRSLQGGSVQFGTFWDDPAAKVFAVPSAAVTGQPFEFGYLEGQDAVGKTYFLAFNDQHRIPESLARKARDRQLARVEDRYVAQGHPVEARRYVTMWSSISPWGASSHTMVKAPGRRTVFFSDVPGVTWSSSIETFVDGGLESEIETHAERYLAGRTYAEEFNAAPVRTTVRAAHVDRGLLLNVLGATSTMRYPLAFDDAVPVFDQASLTLDRNHGEQTITAPRLGLLGFEVPPERSHYTLRAEATRQAAHTELATRIDCTWTFESGYDPQREDELLPLLSVRATAPVDDNSRVRAGRPHVLRGTIDGPDSPATDVRELRVRVSFDDGTTWQPLRVQRDGSDWWATVTPPAGTTFVALHAVARTGDGTAVDQTVIRSYGVRP</sequence>
<dbReference type="PROSITE" id="PS00138">
    <property type="entry name" value="SUBTILASE_SER"/>
    <property type="match status" value="1"/>
</dbReference>
<organism evidence="10 11">
    <name type="scientific">Kribbella sandramycini</name>
    <dbReference type="NCBI Taxonomy" id="60450"/>
    <lineage>
        <taxon>Bacteria</taxon>
        <taxon>Bacillati</taxon>
        <taxon>Actinomycetota</taxon>
        <taxon>Actinomycetes</taxon>
        <taxon>Propionibacteriales</taxon>
        <taxon>Kribbellaceae</taxon>
        <taxon>Kribbella</taxon>
    </lineage>
</organism>
<dbReference type="Pfam" id="PF00082">
    <property type="entry name" value="Peptidase_S8"/>
    <property type="match status" value="1"/>
</dbReference>
<comment type="caution">
    <text evidence="10">The sequence shown here is derived from an EMBL/GenBank/DDBJ whole genome shotgun (WGS) entry which is preliminary data.</text>
</comment>
<dbReference type="PANTHER" id="PTHR43806">
    <property type="entry name" value="PEPTIDASE S8"/>
    <property type="match status" value="1"/>
</dbReference>
<dbReference type="InterPro" id="IPR023827">
    <property type="entry name" value="Peptidase_S8_Asp-AS"/>
</dbReference>
<dbReference type="EMBL" id="JACHKF010000001">
    <property type="protein sequence ID" value="MBB6569652.1"/>
    <property type="molecule type" value="Genomic_DNA"/>
</dbReference>
<proteinExistence type="inferred from homology"/>
<dbReference type="PANTHER" id="PTHR43806:SF65">
    <property type="entry name" value="SERINE PROTEASE APRX"/>
    <property type="match status" value="1"/>
</dbReference>
<dbReference type="Proteomes" id="UP000534306">
    <property type="component" value="Unassembled WGS sequence"/>
</dbReference>
<dbReference type="InterPro" id="IPR000209">
    <property type="entry name" value="Peptidase_S8/S53_dom"/>
</dbReference>
<evidence type="ECO:0000313" key="11">
    <source>
        <dbReference type="Proteomes" id="UP000534306"/>
    </source>
</evidence>
<evidence type="ECO:0000259" key="8">
    <source>
        <dbReference type="Pfam" id="PF00082"/>
    </source>
</evidence>
<evidence type="ECO:0000313" key="12">
    <source>
        <dbReference type="Proteomes" id="UP000553957"/>
    </source>
</evidence>
<evidence type="ECO:0000313" key="9">
    <source>
        <dbReference type="EMBL" id="MBB6569652.1"/>
    </source>
</evidence>
<keyword evidence="3 6" id="KW-0378">Hydrolase</keyword>
<dbReference type="GO" id="GO:0004252">
    <property type="term" value="F:serine-type endopeptidase activity"/>
    <property type="evidence" value="ECO:0007669"/>
    <property type="project" value="UniProtKB-UniRule"/>
</dbReference>
<evidence type="ECO:0000256" key="1">
    <source>
        <dbReference type="ARBA" id="ARBA00011073"/>
    </source>
</evidence>
<evidence type="ECO:0000256" key="3">
    <source>
        <dbReference type="ARBA" id="ARBA00022801"/>
    </source>
</evidence>
<feature type="domain" description="Peptidase S8/S53" evidence="8">
    <location>
        <begin position="215"/>
        <end position="479"/>
    </location>
</feature>
<dbReference type="SUPFAM" id="SSF52743">
    <property type="entry name" value="Subtilisin-like"/>
    <property type="match status" value="1"/>
</dbReference>
<dbReference type="Proteomes" id="UP000553957">
    <property type="component" value="Unassembled WGS sequence"/>
</dbReference>
<feature type="active site" description="Charge relay system" evidence="5 6">
    <location>
        <position position="433"/>
    </location>
</feature>
<keyword evidence="4 6" id="KW-0720">Serine protease</keyword>
<keyword evidence="11" id="KW-1185">Reference proteome</keyword>
<dbReference type="EMBL" id="JABJRC010000002">
    <property type="protein sequence ID" value="NOL40516.1"/>
    <property type="molecule type" value="Genomic_DNA"/>
</dbReference>
<keyword evidence="2 6" id="KW-0645">Protease</keyword>
<reference evidence="9 12" key="2">
    <citation type="submission" date="2020-08" db="EMBL/GenBank/DDBJ databases">
        <title>Sequencing the genomes of 1000 actinobacteria strains.</title>
        <authorList>
            <person name="Klenk H.-P."/>
        </authorList>
    </citation>
    <scope>NUCLEOTIDE SEQUENCE [LARGE SCALE GENOMIC DNA]</scope>
    <source>
        <strain evidence="9 12">DSM 15626</strain>
    </source>
</reference>
<comment type="similarity">
    <text evidence="1 6 7">Belongs to the peptidase S8 family.</text>
</comment>
<dbReference type="PRINTS" id="PR00723">
    <property type="entry name" value="SUBTILISIN"/>
</dbReference>
<feature type="active site" description="Charge relay system" evidence="5 6">
    <location>
        <position position="224"/>
    </location>
</feature>
<evidence type="ECO:0000256" key="6">
    <source>
        <dbReference type="PROSITE-ProRule" id="PRU01240"/>
    </source>
</evidence>
<gene>
    <name evidence="9" type="ORF">HNR71_005289</name>
    <name evidence="10" type="ORF">HPO96_09690</name>
</gene>
<reference evidence="10 11" key="1">
    <citation type="submission" date="2020-05" db="EMBL/GenBank/DDBJ databases">
        <title>Genome sequence of Kribbella sandramycini ATCC 39419.</title>
        <authorList>
            <person name="Maclea K.S."/>
            <person name="Fair J.L."/>
        </authorList>
    </citation>
    <scope>NUCLEOTIDE SEQUENCE [LARGE SCALE GENOMIC DNA]</scope>
    <source>
        <strain evidence="10 11">ATCC 39419</strain>
    </source>
</reference>
<evidence type="ECO:0000313" key="10">
    <source>
        <dbReference type="EMBL" id="NOL40516.1"/>
    </source>
</evidence>
<evidence type="ECO:0000256" key="5">
    <source>
        <dbReference type="PIRSR" id="PIRSR615500-1"/>
    </source>
</evidence>
<evidence type="ECO:0000256" key="4">
    <source>
        <dbReference type="ARBA" id="ARBA00022825"/>
    </source>
</evidence>
<evidence type="ECO:0000256" key="7">
    <source>
        <dbReference type="RuleBase" id="RU003355"/>
    </source>
</evidence>
<dbReference type="InterPro" id="IPR022398">
    <property type="entry name" value="Peptidase_S8_His-AS"/>
</dbReference>
<dbReference type="GO" id="GO:0006508">
    <property type="term" value="P:proteolysis"/>
    <property type="evidence" value="ECO:0007669"/>
    <property type="project" value="UniProtKB-KW"/>
</dbReference>
<dbReference type="PROSITE" id="PS00137">
    <property type="entry name" value="SUBTILASE_HIS"/>
    <property type="match status" value="1"/>
</dbReference>
<dbReference type="AlphaFoldDB" id="A0A7Y4KZH2"/>
<dbReference type="Gene3D" id="3.40.50.200">
    <property type="entry name" value="Peptidase S8/S53 domain"/>
    <property type="match status" value="1"/>
</dbReference>
<name>A0A7Y4KZH2_9ACTN</name>
<dbReference type="InterPro" id="IPR050131">
    <property type="entry name" value="Peptidase_S8_subtilisin-like"/>
</dbReference>
<accession>A0A7Y4KZH2</accession>
<dbReference type="PROSITE" id="PS00136">
    <property type="entry name" value="SUBTILASE_ASP"/>
    <property type="match status" value="1"/>
</dbReference>
<dbReference type="RefSeq" id="WP_171673013.1">
    <property type="nucleotide sequence ID" value="NZ_BAAAGT010000002.1"/>
</dbReference>
<dbReference type="InterPro" id="IPR023828">
    <property type="entry name" value="Peptidase_S8_Ser-AS"/>
</dbReference>
<evidence type="ECO:0000256" key="2">
    <source>
        <dbReference type="ARBA" id="ARBA00022670"/>
    </source>
</evidence>
<dbReference type="InterPro" id="IPR036852">
    <property type="entry name" value="Peptidase_S8/S53_dom_sf"/>
</dbReference>